<dbReference type="AlphaFoldDB" id="K0RTC3"/>
<reference evidence="1 2" key="1">
    <citation type="journal article" date="2012" name="Genome Biol.">
        <title>Genome and low-iron response of an oceanic diatom adapted to chronic iron limitation.</title>
        <authorList>
            <person name="Lommer M."/>
            <person name="Specht M."/>
            <person name="Roy A.S."/>
            <person name="Kraemer L."/>
            <person name="Andreson R."/>
            <person name="Gutowska M.A."/>
            <person name="Wolf J."/>
            <person name="Bergner S.V."/>
            <person name="Schilhabel M.B."/>
            <person name="Klostermeier U.C."/>
            <person name="Beiko R.G."/>
            <person name="Rosenstiel P."/>
            <person name="Hippler M."/>
            <person name="Laroche J."/>
        </authorList>
    </citation>
    <scope>NUCLEOTIDE SEQUENCE [LARGE SCALE GENOMIC DNA]</scope>
    <source>
        <strain evidence="1 2">CCMP1005</strain>
    </source>
</reference>
<comment type="caution">
    <text evidence="1">The sequence shown here is derived from an EMBL/GenBank/DDBJ whole genome shotgun (WGS) entry which is preliminary data.</text>
</comment>
<gene>
    <name evidence="1" type="ORF">THAOC_23937</name>
</gene>
<organism evidence="1 2">
    <name type="scientific">Thalassiosira oceanica</name>
    <name type="common">Marine diatom</name>
    <dbReference type="NCBI Taxonomy" id="159749"/>
    <lineage>
        <taxon>Eukaryota</taxon>
        <taxon>Sar</taxon>
        <taxon>Stramenopiles</taxon>
        <taxon>Ochrophyta</taxon>
        <taxon>Bacillariophyta</taxon>
        <taxon>Coscinodiscophyceae</taxon>
        <taxon>Thalassiosirophycidae</taxon>
        <taxon>Thalassiosirales</taxon>
        <taxon>Thalassiosiraceae</taxon>
        <taxon>Thalassiosira</taxon>
    </lineage>
</organism>
<keyword evidence="2" id="KW-1185">Reference proteome</keyword>
<name>K0RTC3_THAOC</name>
<protein>
    <submittedName>
        <fullName evidence="1">Uncharacterized protein</fullName>
    </submittedName>
</protein>
<evidence type="ECO:0000313" key="1">
    <source>
        <dbReference type="EMBL" id="EJK56220.1"/>
    </source>
</evidence>
<dbReference type="EMBL" id="AGNL01032085">
    <property type="protein sequence ID" value="EJK56220.1"/>
    <property type="molecule type" value="Genomic_DNA"/>
</dbReference>
<evidence type="ECO:0000313" key="2">
    <source>
        <dbReference type="Proteomes" id="UP000266841"/>
    </source>
</evidence>
<accession>K0RTC3</accession>
<dbReference type="Proteomes" id="UP000266841">
    <property type="component" value="Unassembled WGS sequence"/>
</dbReference>
<feature type="non-terminal residue" evidence="1">
    <location>
        <position position="69"/>
    </location>
</feature>
<proteinExistence type="predicted"/>
<sequence>MKTPCLSLGRTVSVSGQSTFSSRKFAGQAGDRDGKRRNLEEPQLYDRVTMVNLRSTENLLAEPKLGWYK</sequence>